<feature type="non-terminal residue" evidence="1">
    <location>
        <position position="1"/>
    </location>
</feature>
<evidence type="ECO:0000313" key="1">
    <source>
        <dbReference type="EMBL" id="MCI73465.1"/>
    </source>
</evidence>
<dbReference type="AlphaFoldDB" id="A0A392UNY1"/>
<protein>
    <submittedName>
        <fullName evidence="1">Uncharacterized protein</fullName>
    </submittedName>
</protein>
<accession>A0A392UNY1</accession>
<evidence type="ECO:0000313" key="2">
    <source>
        <dbReference type="Proteomes" id="UP000265520"/>
    </source>
</evidence>
<comment type="caution">
    <text evidence="1">The sequence shown here is derived from an EMBL/GenBank/DDBJ whole genome shotgun (WGS) entry which is preliminary data.</text>
</comment>
<sequence>EVLLGFDLNSLGNCLSVESCFWAEADTSTLVCLPPQLEPPIASWVLSRGMSTMELISRVVLVGQ</sequence>
<reference evidence="1 2" key="1">
    <citation type="journal article" date="2018" name="Front. Plant Sci.">
        <title>Red Clover (Trifolium pratense) and Zigzag Clover (T. medium) - A Picture of Genomic Similarities and Differences.</title>
        <authorList>
            <person name="Dluhosova J."/>
            <person name="Istvanek J."/>
            <person name="Nedelnik J."/>
            <person name="Repkova J."/>
        </authorList>
    </citation>
    <scope>NUCLEOTIDE SEQUENCE [LARGE SCALE GENOMIC DNA]</scope>
    <source>
        <strain evidence="2">cv. 10/8</strain>
        <tissue evidence="1">Leaf</tissue>
    </source>
</reference>
<organism evidence="1 2">
    <name type="scientific">Trifolium medium</name>
    <dbReference type="NCBI Taxonomy" id="97028"/>
    <lineage>
        <taxon>Eukaryota</taxon>
        <taxon>Viridiplantae</taxon>
        <taxon>Streptophyta</taxon>
        <taxon>Embryophyta</taxon>
        <taxon>Tracheophyta</taxon>
        <taxon>Spermatophyta</taxon>
        <taxon>Magnoliopsida</taxon>
        <taxon>eudicotyledons</taxon>
        <taxon>Gunneridae</taxon>
        <taxon>Pentapetalae</taxon>
        <taxon>rosids</taxon>
        <taxon>fabids</taxon>
        <taxon>Fabales</taxon>
        <taxon>Fabaceae</taxon>
        <taxon>Papilionoideae</taxon>
        <taxon>50 kb inversion clade</taxon>
        <taxon>NPAAA clade</taxon>
        <taxon>Hologalegina</taxon>
        <taxon>IRL clade</taxon>
        <taxon>Trifolieae</taxon>
        <taxon>Trifolium</taxon>
    </lineage>
</organism>
<name>A0A392UNY1_9FABA</name>
<proteinExistence type="predicted"/>
<dbReference type="Proteomes" id="UP000265520">
    <property type="component" value="Unassembled WGS sequence"/>
</dbReference>
<keyword evidence="2" id="KW-1185">Reference proteome</keyword>
<dbReference type="EMBL" id="LXQA010838894">
    <property type="protein sequence ID" value="MCI73465.1"/>
    <property type="molecule type" value="Genomic_DNA"/>
</dbReference>